<dbReference type="Proteomes" id="UP000714275">
    <property type="component" value="Unassembled WGS sequence"/>
</dbReference>
<dbReference type="AlphaFoldDB" id="A0A9P7A3W3"/>
<keyword evidence="2" id="KW-1185">Reference proteome</keyword>
<name>A0A9P7A3W3_9AGAM</name>
<accession>A0A9P7A3W3</accession>
<gene>
    <name evidence="1" type="ORF">EV702DRAFT_1177554</name>
</gene>
<evidence type="ECO:0000313" key="1">
    <source>
        <dbReference type="EMBL" id="KAG1781302.1"/>
    </source>
</evidence>
<dbReference type="EMBL" id="JABBWD010000006">
    <property type="protein sequence ID" value="KAG1781302.1"/>
    <property type="molecule type" value="Genomic_DNA"/>
</dbReference>
<protein>
    <submittedName>
        <fullName evidence="1">Uncharacterized protein</fullName>
    </submittedName>
</protein>
<dbReference type="OrthoDB" id="3267861at2759"/>
<organism evidence="1 2">
    <name type="scientific">Suillus placidus</name>
    <dbReference type="NCBI Taxonomy" id="48579"/>
    <lineage>
        <taxon>Eukaryota</taxon>
        <taxon>Fungi</taxon>
        <taxon>Dikarya</taxon>
        <taxon>Basidiomycota</taxon>
        <taxon>Agaricomycotina</taxon>
        <taxon>Agaricomycetes</taxon>
        <taxon>Agaricomycetidae</taxon>
        <taxon>Boletales</taxon>
        <taxon>Suillineae</taxon>
        <taxon>Suillaceae</taxon>
        <taxon>Suillus</taxon>
    </lineage>
</organism>
<reference evidence="1" key="1">
    <citation type="journal article" date="2020" name="New Phytol.">
        <title>Comparative genomics reveals dynamic genome evolution in host specialist ectomycorrhizal fungi.</title>
        <authorList>
            <person name="Lofgren L.A."/>
            <person name="Nguyen N.H."/>
            <person name="Vilgalys R."/>
            <person name="Ruytinx J."/>
            <person name="Liao H.L."/>
            <person name="Branco S."/>
            <person name="Kuo A."/>
            <person name="LaButti K."/>
            <person name="Lipzen A."/>
            <person name="Andreopoulos W."/>
            <person name="Pangilinan J."/>
            <person name="Riley R."/>
            <person name="Hundley H."/>
            <person name="Na H."/>
            <person name="Barry K."/>
            <person name="Grigoriev I.V."/>
            <person name="Stajich J.E."/>
            <person name="Kennedy P.G."/>
        </authorList>
    </citation>
    <scope>NUCLEOTIDE SEQUENCE</scope>
    <source>
        <strain evidence="1">DOB743</strain>
    </source>
</reference>
<proteinExistence type="predicted"/>
<sequence length="366" mass="42051">MCVTFAGHKETPSCETIKQMHLILVMKYIVKTLIEFLVTNNAWYQQCSILYSQENLDDLFEEENADPSDIILEAVGFTKGDHSGVNQEKMKLYAFLHILDHNKFILSKAGLHFDWLSMTSISRAKIVASHLDAATMAFDSQIQAFVNIILQYKHGSGIFGHCKAYYGMVEVQGRENSSPQVLYDCMVTENEFLVKLFKWLESIITLCDVDKMDPRLETPPQVVDMDKDSYKHEFIEFLSHLAVECNWYVHNNTCFKHLKNCEQRDDITCTVNASARINTRYTQFIGSGEAAKATVFYTTEYVTKSDLPLHVGLQALDYAMKMYQRGITKHVNAIMGKEEIYLVGGGDYYTSHIFHAFKWYDFVNTM</sequence>
<comment type="caution">
    <text evidence="1">The sequence shown here is derived from an EMBL/GenBank/DDBJ whole genome shotgun (WGS) entry which is preliminary data.</text>
</comment>
<evidence type="ECO:0000313" key="2">
    <source>
        <dbReference type="Proteomes" id="UP000714275"/>
    </source>
</evidence>